<protein>
    <recommendedName>
        <fullName evidence="2">Flagellar basal-body/hook protein C-terminal domain-containing protein</fullName>
    </recommendedName>
</protein>
<dbReference type="RefSeq" id="WP_039244231.1">
    <property type="nucleotide sequence ID" value="NZ_JWSY01000004.1"/>
</dbReference>
<name>A0A0B4D858_9CAUL</name>
<proteinExistence type="inferred from homology"/>
<evidence type="ECO:0000313" key="3">
    <source>
        <dbReference type="EMBL" id="KIC60445.1"/>
    </source>
</evidence>
<gene>
    <name evidence="3" type="ORF">RM53_03035</name>
</gene>
<dbReference type="EMBL" id="JWSY01000004">
    <property type="protein sequence ID" value="KIC60445.1"/>
    <property type="molecule type" value="Genomic_DNA"/>
</dbReference>
<accession>A0A0B4D858</accession>
<sequence length="69" mass="7257">MQALSIAAAGMTTAQNRFETSARRTAAAPLDNLAEETVERIQAKTAFSANAAVLRTADDMTGTLLDMLA</sequence>
<evidence type="ECO:0000313" key="4">
    <source>
        <dbReference type="Proteomes" id="UP000031166"/>
    </source>
</evidence>
<evidence type="ECO:0000256" key="1">
    <source>
        <dbReference type="ARBA" id="ARBA00009677"/>
    </source>
</evidence>
<dbReference type="Proteomes" id="UP000031166">
    <property type="component" value="Unassembled WGS sequence"/>
</dbReference>
<reference evidence="3 4" key="1">
    <citation type="submission" date="2014-12" db="EMBL/GenBank/DDBJ databases">
        <title>Genome sequencing of Brevundimonas nasdae TPW30.</title>
        <authorList>
            <person name="Tan P.W."/>
            <person name="Chan K.-G."/>
        </authorList>
    </citation>
    <scope>NUCLEOTIDE SEQUENCE [LARGE SCALE GENOMIC DNA]</scope>
    <source>
        <strain evidence="3 4">TPW30</strain>
    </source>
</reference>
<dbReference type="STRING" id="172043.RM53_03035"/>
<dbReference type="InterPro" id="IPR010930">
    <property type="entry name" value="Flg_bb/hook_C_dom"/>
</dbReference>
<feature type="domain" description="Flagellar basal-body/hook protein C-terminal" evidence="2">
    <location>
        <begin position="32"/>
        <end position="67"/>
    </location>
</feature>
<dbReference type="Pfam" id="PF06429">
    <property type="entry name" value="Flg_bbr_C"/>
    <property type="match status" value="1"/>
</dbReference>
<comment type="similarity">
    <text evidence="1">Belongs to the flagella basal body rod proteins family.</text>
</comment>
<comment type="caution">
    <text evidence="3">The sequence shown here is derived from an EMBL/GenBank/DDBJ whole genome shotgun (WGS) entry which is preliminary data.</text>
</comment>
<organism evidence="3 4">
    <name type="scientific">Brevundimonas nasdae</name>
    <dbReference type="NCBI Taxonomy" id="172043"/>
    <lineage>
        <taxon>Bacteria</taxon>
        <taxon>Pseudomonadati</taxon>
        <taxon>Pseudomonadota</taxon>
        <taxon>Alphaproteobacteria</taxon>
        <taxon>Caulobacterales</taxon>
        <taxon>Caulobacteraceae</taxon>
        <taxon>Brevundimonas</taxon>
    </lineage>
</organism>
<evidence type="ECO:0000259" key="2">
    <source>
        <dbReference type="Pfam" id="PF06429"/>
    </source>
</evidence>
<dbReference type="AlphaFoldDB" id="A0A0B4D858"/>